<evidence type="ECO:0000313" key="1">
    <source>
        <dbReference type="EMBL" id="PPJ64760.1"/>
    </source>
</evidence>
<keyword evidence="2" id="KW-1185">Reference proteome</keyword>
<comment type="caution">
    <text evidence="1">The sequence shown here is derived from an EMBL/GenBank/DDBJ whole genome shotgun (WGS) entry which is preliminary data.</text>
</comment>
<name>A0A2S6CYU6_9CYAN</name>
<dbReference type="RefSeq" id="WP_104386403.1">
    <property type="nucleotide sequence ID" value="NZ_PGEM01000021.1"/>
</dbReference>
<proteinExistence type="predicted"/>
<protein>
    <submittedName>
        <fullName evidence="1">Uncharacterized protein</fullName>
    </submittedName>
</protein>
<dbReference type="EMBL" id="PGEM01000021">
    <property type="protein sequence ID" value="PPJ64760.1"/>
    <property type="molecule type" value="Genomic_DNA"/>
</dbReference>
<reference evidence="1 2" key="1">
    <citation type="submission" date="2018-02" db="EMBL/GenBank/DDBJ databases">
        <title>Discovery of a pederin family compound in a non-symbiotic bloom-forming cyanobacterium.</title>
        <authorList>
            <person name="Kust A."/>
            <person name="Mares J."/>
            <person name="Jokela J."/>
            <person name="Urajova P."/>
            <person name="Hajek J."/>
            <person name="Saurav K."/>
            <person name="Voracova K."/>
            <person name="Fewer D.P."/>
            <person name="Haapaniemi E."/>
            <person name="Permi P."/>
            <person name="Rehakova K."/>
            <person name="Sivonen K."/>
            <person name="Hrouzek P."/>
        </authorList>
    </citation>
    <scope>NUCLEOTIDE SEQUENCE [LARGE SCALE GENOMIC DNA]</scope>
    <source>
        <strain evidence="1 2">CHARLIE-1</strain>
    </source>
</reference>
<dbReference type="Proteomes" id="UP000239589">
    <property type="component" value="Unassembled WGS sequence"/>
</dbReference>
<accession>A0A2S6CYU6</accession>
<evidence type="ECO:0000313" key="2">
    <source>
        <dbReference type="Proteomes" id="UP000239589"/>
    </source>
</evidence>
<dbReference type="AlphaFoldDB" id="A0A2S6CYU6"/>
<dbReference type="OrthoDB" id="2988697at2"/>
<organism evidence="1 2">
    <name type="scientific">Cuspidothrix issatschenkoi CHARLIE-1</name>
    <dbReference type="NCBI Taxonomy" id="2052836"/>
    <lineage>
        <taxon>Bacteria</taxon>
        <taxon>Bacillati</taxon>
        <taxon>Cyanobacteriota</taxon>
        <taxon>Cyanophyceae</taxon>
        <taxon>Nostocales</taxon>
        <taxon>Aphanizomenonaceae</taxon>
        <taxon>Cuspidothrix</taxon>
    </lineage>
</organism>
<sequence>MRFPREVAKSWLSKAELETDSFDCFVSLWFGFNAIYNEFFFGNERQAIGDLVYSNQYTLSSQKFVKIFNHHSVSFFKTRIIRDCRGIGKDTSEYAAIIGNTYYSPNRRLKALLMILYQVRCNLFHGNKIYDRDSDRQVISNAAAALMVILQAYINL</sequence>
<gene>
    <name evidence="1" type="ORF">CUN59_02795</name>
</gene>